<evidence type="ECO:0000313" key="3">
    <source>
        <dbReference type="Proteomes" id="UP000322245"/>
    </source>
</evidence>
<dbReference type="Proteomes" id="UP000322245">
    <property type="component" value="Unassembled WGS sequence"/>
</dbReference>
<proteinExistence type="predicted"/>
<gene>
    <name evidence="2" type="ORF">B9479_003233</name>
</gene>
<protein>
    <submittedName>
        <fullName evidence="2">Uncharacterized protein</fullName>
    </submittedName>
</protein>
<dbReference type="AlphaFoldDB" id="A0A5D3B1I0"/>
<dbReference type="EMBL" id="NIDF01000029">
    <property type="protein sequence ID" value="TYJ56123.1"/>
    <property type="molecule type" value="Genomic_DNA"/>
</dbReference>
<feature type="region of interest" description="Disordered" evidence="1">
    <location>
        <begin position="306"/>
        <end position="344"/>
    </location>
</feature>
<feature type="compositionally biased region" description="Pro residues" evidence="1">
    <location>
        <begin position="324"/>
        <end position="333"/>
    </location>
</feature>
<feature type="region of interest" description="Disordered" evidence="1">
    <location>
        <begin position="189"/>
        <end position="255"/>
    </location>
</feature>
<keyword evidence="3" id="KW-1185">Reference proteome</keyword>
<comment type="caution">
    <text evidence="2">The sequence shown here is derived from an EMBL/GenBank/DDBJ whole genome shotgun (WGS) entry which is preliminary data.</text>
</comment>
<evidence type="ECO:0000256" key="1">
    <source>
        <dbReference type="SAM" id="MobiDB-lite"/>
    </source>
</evidence>
<reference evidence="2 3" key="1">
    <citation type="submission" date="2017-05" db="EMBL/GenBank/DDBJ databases">
        <title>The Genome Sequence of Tsuchiyaea wingfieldii DSM 27421.</title>
        <authorList>
            <person name="Cuomo C."/>
            <person name="Passer A."/>
            <person name="Billmyre B."/>
            <person name="Heitman J."/>
        </authorList>
    </citation>
    <scope>NUCLEOTIDE SEQUENCE [LARGE SCALE GENOMIC DNA]</scope>
    <source>
        <strain evidence="2 3">DSM 27421</strain>
    </source>
</reference>
<accession>A0A5D3B1I0</accession>
<organism evidence="2 3">
    <name type="scientific">Cryptococcus floricola</name>
    <dbReference type="NCBI Taxonomy" id="2591691"/>
    <lineage>
        <taxon>Eukaryota</taxon>
        <taxon>Fungi</taxon>
        <taxon>Dikarya</taxon>
        <taxon>Basidiomycota</taxon>
        <taxon>Agaricomycotina</taxon>
        <taxon>Tremellomycetes</taxon>
        <taxon>Tremellales</taxon>
        <taxon>Cryptococcaceae</taxon>
        <taxon>Cryptococcus</taxon>
    </lineage>
</organism>
<feature type="compositionally biased region" description="Polar residues" evidence="1">
    <location>
        <begin position="223"/>
        <end position="232"/>
    </location>
</feature>
<feature type="compositionally biased region" description="Basic and acidic residues" evidence="1">
    <location>
        <begin position="239"/>
        <end position="250"/>
    </location>
</feature>
<feature type="compositionally biased region" description="Acidic residues" evidence="1">
    <location>
        <begin position="189"/>
        <end position="209"/>
    </location>
</feature>
<name>A0A5D3B1I0_9TREE</name>
<sequence>MALNGREPLRAYFDIEIQWPTATDEAVVRDNLNTYLPERQDLVEATCDIALRDTPFTAELAADILRDILEMLIASLAKRLHLSRAALMGGMDVLTASTAKKLSFHVITPVVVNSAHGVTERTYRSCKGRWLTLLKDFKIIDHLPSHLKWRSTPFPYYKLMCEIEEGSTGPTGEDTVDLLAKFYNIEDVEPDLEGGDDDAEGEDDSSSDIEEVRPSVSKVKPKPTSTSQTRRPASTAARESAREKKAEKAAQAEANNDMLSEAVRSLGGRENAAQSAHRLKQEELDLVAGDGPMAVPIFELVLQKLAPPPSPVNTFPSYEHRQPLPQPYQPQSPFPHRSSSSTASVIRVPATPLREASLQSFSPMDNSDFDVVGKDYRHFHAEGANDHSFVTPDAYRQ</sequence>
<evidence type="ECO:0000313" key="2">
    <source>
        <dbReference type="EMBL" id="TYJ56123.1"/>
    </source>
</evidence>